<dbReference type="InterPro" id="IPR036431">
    <property type="entry name" value="ARID_dom_sf"/>
</dbReference>
<keyword evidence="2" id="KW-0597">Phosphoprotein</keyword>
<dbReference type="Gene3D" id="1.10.150.60">
    <property type="entry name" value="ARID DNA-binding domain"/>
    <property type="match status" value="1"/>
</dbReference>
<reference evidence="18" key="1">
    <citation type="submission" date="2025-08" db="UniProtKB">
        <authorList>
            <consortium name="Ensembl"/>
        </authorList>
    </citation>
    <scope>IDENTIFICATION</scope>
</reference>
<evidence type="ECO:0000259" key="17">
    <source>
        <dbReference type="PROSITE" id="PS51011"/>
    </source>
</evidence>
<dbReference type="GO" id="GO:0005739">
    <property type="term" value="C:mitochondrion"/>
    <property type="evidence" value="ECO:0007669"/>
    <property type="project" value="Ensembl"/>
</dbReference>
<comment type="function">
    <text evidence="10">Acts as a transcriptional repressor. May function in the assembly and/or enzymatic activity of the Sin3A corepressor complex or in mediating interactions between the complex and other regulatory complexes. Plays a role in the regulation of epigenetic modifications at the PWS/AS imprinting center near the SNRPN promoter, where it might function as part of a complex with RB1 and ARID4A. Involved in spermatogenesis, together with ARID4A, where it functions as a transcriptional coactivator for AR (androgen receptor) and enhances expression of genes required for sperm maturation. Regulates expression of the tight junction protein CLDN3 in the testis, which is important for integrity of the blood-testis barrier. Plays a role in myeloid homeostasis where it regulates the histone methylation state of bone marrow cells and expression of various genes involved in hematopoiesis. May function as a leukemia suppressor.</text>
</comment>
<keyword evidence="1" id="KW-1017">Isopeptide bond</keyword>
<dbReference type="InterPro" id="IPR028853">
    <property type="entry name" value="ARID4B_ARID/BRIGHT"/>
</dbReference>
<keyword evidence="5" id="KW-0805">Transcription regulation</keyword>
<name>A0A8C6VKR5_NAJNA</name>
<keyword evidence="7" id="KW-0238">DNA-binding</keyword>
<feature type="coiled-coil region" evidence="15">
    <location>
        <begin position="549"/>
        <end position="592"/>
    </location>
</feature>
<feature type="region of interest" description="Disordered" evidence="16">
    <location>
        <begin position="666"/>
        <end position="780"/>
    </location>
</feature>
<dbReference type="GO" id="GO:0000976">
    <property type="term" value="F:transcription cis-regulatory region binding"/>
    <property type="evidence" value="ECO:0007669"/>
    <property type="project" value="TreeGrafter"/>
</dbReference>
<keyword evidence="3" id="KW-0832">Ubl conjugation</keyword>
<dbReference type="FunFam" id="2.30.30.140:FF:000009">
    <property type="entry name" value="AT-rich interactive domain-containing protein 4B"/>
    <property type="match status" value="1"/>
</dbReference>
<dbReference type="GO" id="GO:0097368">
    <property type="term" value="P:establishment of Sertoli cell barrier"/>
    <property type="evidence" value="ECO:0007669"/>
    <property type="project" value="Ensembl"/>
</dbReference>
<sequence>MLGWHANAKQARRGEGGRRCVNQASDRGRERNNLELSRCCRRRHRGSDGREKPPLGEPSPPQGQAGDRWRVGGRAIGPGVERRLRPPRCPPPLAGLGGTSERATAVEQKVQPWQHIRFRIFLLQPEFVMKALDEPPYLTVGTDVSAKYRGAFCEAKIKTAKRLVKVKVTFRHDSSTLEVQDDHIKGPLKVGTVVEVRNPDGTYQEAVINKLTDASWYTVVFDDGDEKTLRRSSLCLKGERHFAESETLDQLPLTNPEHFGTPVIGKKTNRGRRSNHIPEEESSSSSSDEDEDDRKQTDELLGKVVCVETTNTDKKKNIWFPALVVCPDCSDEVAVKKDNVLVRSFKDGKFSSVSRKDVREISESSPKPDAALKQAFDQALEFCKNRTVPSNWKTELKEESSSSEAEEEDEDEKDKEDNSSEEEEEIEPFPEERENFLQQLYKFMEDRGTPINKRPVLGYRNLNLFKLFRLVHKLGGFDNIESGAVWKQVYQDLGIPVLNSAAGYNVKCAYKKYLYGFEEYCTSANIEFKMALPEKTPSKPSKEHEQEVKKQEEVELNIKETKVKNEENDVEITAVNKQVILTENENEKKENDKTSLGIKTCFQEPPNDQEEELRITISNDEANVECKEDTECKNLENQNSIPETEEREISKYDEWIKADKIVRPADKNVPKIKHRKKIKNKADKDEKYSPKAFKLRRSSKPPFHVGISPEMASKPDSAEAKTSELTPNKSVEIISILNGLQASESSDDSEQDDDQNAPNVYSNGKEDPQDEALTQDNNEVCLKEQISLSMSEEAVTLGDAITSKPVSKSPERPQKELTELSDDTDYDGDHASAKKRKEIKKETDKIKRGKRRYCVPEECLKTGSPNSKDEKSNGKDTLSLENSSNSSSDEDEVKNKLKLTPNKKYNGLDDKRKSLRTNAFYPGFSEVSEKRMKLLSTSDERLQNTRAKDRKDVWSSIQGQWPKKTLKELFSDSDTEAAASPPHASPEQATSEEHLQTLEEEDTSLSSTKVERSLPVSTDAKPVEEKPAETNDKKVEFPSSGSNSVLNTPPTTPESPPSVTVADSSRHQSGISISETLAPSQEEVRSIKSETDSTIEVDSIVGELQDLQSEGNVSPTGFDASVSSSSSNQPEHTEKACTGQKRLKDSQGGGPSKKQKRSHKTSVVNNKKKNKSTNSSDSEELSAGESITKSHPAKSVSTGVKSQHTKAPARIQSPGKCGKNGEKDSDLKEQNSRLPKLYKWSFQLSDLENMTSAERIAILQEKLQEIRKHYMSLKSEVASIDRRRKRLKKKERESAATTSSSSSSPSSSTITAAVMLSLADPPVSNSSQNGMSVECR</sequence>
<evidence type="ECO:0000256" key="10">
    <source>
        <dbReference type="ARBA" id="ARBA00053656"/>
    </source>
</evidence>
<feature type="compositionally biased region" description="Basic residues" evidence="16">
    <location>
        <begin position="1153"/>
        <end position="1171"/>
    </location>
</feature>
<evidence type="ECO:0000256" key="1">
    <source>
        <dbReference type="ARBA" id="ARBA00022499"/>
    </source>
</evidence>
<feature type="compositionally biased region" description="Low complexity" evidence="16">
    <location>
        <begin position="1295"/>
        <end position="1313"/>
    </location>
</feature>
<feature type="region of interest" description="Disordered" evidence="16">
    <location>
        <begin position="798"/>
        <end position="918"/>
    </location>
</feature>
<feature type="region of interest" description="Disordered" evidence="16">
    <location>
        <begin position="1280"/>
        <end position="1313"/>
    </location>
</feature>
<accession>A0A8C6VKR5</accession>
<feature type="region of interest" description="Disordered" evidence="16">
    <location>
        <begin position="247"/>
        <end position="295"/>
    </location>
</feature>
<evidence type="ECO:0000256" key="14">
    <source>
        <dbReference type="ARBA" id="ARBA00083404"/>
    </source>
</evidence>
<dbReference type="SUPFAM" id="SSF46774">
    <property type="entry name" value="ARID-like"/>
    <property type="match status" value="1"/>
</dbReference>
<dbReference type="PANTHER" id="PTHR13964:SF24">
    <property type="entry name" value="AT-RICH INTERACTIVE DOMAIN-CONTAINING PROTEIN 4B"/>
    <property type="match status" value="1"/>
</dbReference>
<evidence type="ECO:0000313" key="18">
    <source>
        <dbReference type="Ensembl" id="ENSNNAP00000004434.1"/>
    </source>
</evidence>
<gene>
    <name evidence="18" type="primary">ARID4B</name>
</gene>
<evidence type="ECO:0000256" key="8">
    <source>
        <dbReference type="ARBA" id="ARBA00023163"/>
    </source>
</evidence>
<dbReference type="Pfam" id="PF08169">
    <property type="entry name" value="RBB1NT"/>
    <property type="match status" value="1"/>
</dbReference>
<dbReference type="SMART" id="SM01014">
    <property type="entry name" value="ARID"/>
    <property type="match status" value="1"/>
</dbReference>
<feature type="region of interest" description="Disordered" evidence="16">
    <location>
        <begin position="393"/>
        <end position="430"/>
    </location>
</feature>
<dbReference type="GO" id="GO:0071514">
    <property type="term" value="P:genomic imprinting"/>
    <property type="evidence" value="ECO:0007669"/>
    <property type="project" value="Ensembl"/>
</dbReference>
<dbReference type="OMA" id="XCTGQKR"/>
<feature type="region of interest" description="Disordered" evidence="16">
    <location>
        <begin position="937"/>
        <end position="1232"/>
    </location>
</feature>
<feature type="compositionally biased region" description="Low complexity" evidence="16">
    <location>
        <begin position="976"/>
        <end position="989"/>
    </location>
</feature>
<feature type="compositionally biased region" description="Basic and acidic residues" evidence="16">
    <location>
        <begin position="937"/>
        <end position="953"/>
    </location>
</feature>
<dbReference type="CDD" id="cd16883">
    <property type="entry name" value="ARID_ARID4B"/>
    <property type="match status" value="1"/>
</dbReference>
<keyword evidence="6 15" id="KW-0175">Coiled coil</keyword>
<feature type="compositionally biased region" description="Basic and acidic residues" evidence="16">
    <location>
        <begin position="1082"/>
        <end position="1091"/>
    </location>
</feature>
<evidence type="ECO:0000313" key="19">
    <source>
        <dbReference type="Proteomes" id="UP000694559"/>
    </source>
</evidence>
<feature type="compositionally biased region" description="Acidic residues" evidence="16">
    <location>
        <begin position="745"/>
        <end position="755"/>
    </location>
</feature>
<dbReference type="SUPFAM" id="SSF63748">
    <property type="entry name" value="Tudor/PWWP/MBT"/>
    <property type="match status" value="2"/>
</dbReference>
<feature type="compositionally biased region" description="Basic residues" evidence="16">
    <location>
        <begin position="670"/>
        <end position="679"/>
    </location>
</feature>
<dbReference type="FunFam" id="1.10.150.60:FF:000003">
    <property type="entry name" value="AT-rich interactive domain-containing protein 4B"/>
    <property type="match status" value="1"/>
</dbReference>
<protein>
    <recommendedName>
        <fullName evidence="12">AT-rich interactive domain-containing protein 4B</fullName>
    </recommendedName>
    <alternativeName>
        <fullName evidence="13">180 kDa Sin3-associated polypeptide</fullName>
    </alternativeName>
    <alternativeName>
        <fullName evidence="14">Histone deacetylase complex subunit SAP180</fullName>
    </alternativeName>
</protein>
<keyword evidence="8" id="KW-0804">Transcription</keyword>
<comment type="subunit">
    <text evidence="11">Component of a Sin3A corepressor complex consisting of SIN3A, SAP130, SUDS3/SAP45, SAP180, HDAC1 and HDAC2. Interacts with ARID4A. Interacts with AR.</text>
</comment>
<feature type="compositionally biased region" description="Basic and acidic residues" evidence="16">
    <location>
        <begin position="1021"/>
        <end position="1036"/>
    </location>
</feature>
<organism evidence="18 19">
    <name type="scientific">Naja naja</name>
    <name type="common">Indian cobra</name>
    <dbReference type="NCBI Taxonomy" id="35670"/>
    <lineage>
        <taxon>Eukaryota</taxon>
        <taxon>Metazoa</taxon>
        <taxon>Chordata</taxon>
        <taxon>Craniata</taxon>
        <taxon>Vertebrata</taxon>
        <taxon>Euteleostomi</taxon>
        <taxon>Lepidosauria</taxon>
        <taxon>Squamata</taxon>
        <taxon>Bifurcata</taxon>
        <taxon>Unidentata</taxon>
        <taxon>Episquamata</taxon>
        <taxon>Toxicofera</taxon>
        <taxon>Serpentes</taxon>
        <taxon>Colubroidea</taxon>
        <taxon>Elapidae</taxon>
        <taxon>Elapinae</taxon>
        <taxon>Naja</taxon>
    </lineage>
</organism>
<evidence type="ECO:0000256" key="9">
    <source>
        <dbReference type="ARBA" id="ARBA00023242"/>
    </source>
</evidence>
<evidence type="ECO:0000256" key="16">
    <source>
        <dbReference type="SAM" id="MobiDB-lite"/>
    </source>
</evidence>
<feature type="region of interest" description="Disordered" evidence="16">
    <location>
        <begin position="1"/>
        <end position="98"/>
    </location>
</feature>
<evidence type="ECO:0000256" key="5">
    <source>
        <dbReference type="ARBA" id="ARBA00023015"/>
    </source>
</evidence>
<dbReference type="CDD" id="cd20462">
    <property type="entry name" value="Tudor_ARID4B_rpt2"/>
    <property type="match status" value="1"/>
</dbReference>
<evidence type="ECO:0000256" key="4">
    <source>
        <dbReference type="ARBA" id="ARBA00022853"/>
    </source>
</evidence>
<dbReference type="Pfam" id="PF01388">
    <property type="entry name" value="ARID"/>
    <property type="match status" value="1"/>
</dbReference>
<proteinExistence type="predicted"/>
<dbReference type="FunFam" id="2.30.30.140:FF:000044">
    <property type="entry name" value="AT-rich interactive domain-containing protein 4B isoform X1"/>
    <property type="match status" value="1"/>
</dbReference>
<dbReference type="InterPro" id="IPR047474">
    <property type="entry name" value="Tudor_ARID4B_rpt2"/>
</dbReference>
<evidence type="ECO:0000256" key="7">
    <source>
        <dbReference type="ARBA" id="ARBA00023125"/>
    </source>
</evidence>
<dbReference type="InterPro" id="IPR002999">
    <property type="entry name" value="Tudor"/>
</dbReference>
<reference evidence="18" key="2">
    <citation type="submission" date="2025-09" db="UniProtKB">
        <authorList>
            <consortium name="Ensembl"/>
        </authorList>
    </citation>
    <scope>IDENTIFICATION</scope>
</reference>
<dbReference type="OrthoDB" id="10068428at2759"/>
<feature type="compositionally biased region" description="Basic and acidic residues" evidence="16">
    <location>
        <begin position="1219"/>
        <end position="1231"/>
    </location>
</feature>
<dbReference type="InterPro" id="IPR001606">
    <property type="entry name" value="ARID_dom"/>
</dbReference>
<evidence type="ECO:0000256" key="3">
    <source>
        <dbReference type="ARBA" id="ARBA00022843"/>
    </source>
</evidence>
<feature type="compositionally biased region" description="Polar residues" evidence="16">
    <location>
        <begin position="1067"/>
        <end position="1079"/>
    </location>
</feature>
<evidence type="ECO:0000256" key="15">
    <source>
        <dbReference type="SAM" id="Coils"/>
    </source>
</evidence>
<evidence type="ECO:0000256" key="6">
    <source>
        <dbReference type="ARBA" id="ARBA00023054"/>
    </source>
</evidence>
<feature type="compositionally biased region" description="Basic and acidic residues" evidence="16">
    <location>
        <begin position="680"/>
        <end position="689"/>
    </location>
</feature>
<feature type="compositionally biased region" description="Basic and acidic residues" evidence="16">
    <location>
        <begin position="809"/>
        <end position="818"/>
    </location>
</feature>
<dbReference type="GeneTree" id="ENSGT00940000158149"/>
<feature type="compositionally biased region" description="Acidic residues" evidence="16">
    <location>
        <begin position="404"/>
        <end position="429"/>
    </location>
</feature>
<dbReference type="GO" id="GO:0006366">
    <property type="term" value="P:transcription by RNA polymerase II"/>
    <property type="evidence" value="ECO:0007669"/>
    <property type="project" value="Ensembl"/>
</dbReference>
<feature type="compositionally biased region" description="Polar residues" evidence="16">
    <location>
        <begin position="1106"/>
        <end position="1130"/>
    </location>
</feature>
<evidence type="ECO:0000256" key="12">
    <source>
        <dbReference type="ARBA" id="ARBA00071292"/>
    </source>
</evidence>
<feature type="compositionally biased region" description="Polar residues" evidence="16">
    <location>
        <begin position="1185"/>
        <end position="1202"/>
    </location>
</feature>
<dbReference type="InterPro" id="IPR012603">
    <property type="entry name" value="ARID4A/B_PWWP"/>
</dbReference>
<evidence type="ECO:0000256" key="2">
    <source>
        <dbReference type="ARBA" id="ARBA00022553"/>
    </source>
</evidence>
<evidence type="ECO:0000256" key="13">
    <source>
        <dbReference type="ARBA" id="ARBA00078156"/>
    </source>
</evidence>
<dbReference type="SMART" id="SM00333">
    <property type="entry name" value="TUDOR"/>
    <property type="match status" value="1"/>
</dbReference>
<dbReference type="InterPro" id="IPR047476">
    <property type="entry name" value="Tudor_ARID4B_rpt1"/>
</dbReference>
<dbReference type="PANTHER" id="PTHR13964">
    <property type="entry name" value="RBP-RELATED"/>
    <property type="match status" value="1"/>
</dbReference>
<dbReference type="GO" id="GO:0005654">
    <property type="term" value="C:nucleoplasm"/>
    <property type="evidence" value="ECO:0007669"/>
    <property type="project" value="Ensembl"/>
</dbReference>
<dbReference type="GO" id="GO:0045944">
    <property type="term" value="P:positive regulation of transcription by RNA polymerase II"/>
    <property type="evidence" value="ECO:0007669"/>
    <property type="project" value="Ensembl"/>
</dbReference>
<keyword evidence="4" id="KW-0156">Chromatin regulator</keyword>
<dbReference type="Gene3D" id="2.30.30.140">
    <property type="match status" value="2"/>
</dbReference>
<evidence type="ECO:0000256" key="11">
    <source>
        <dbReference type="ARBA" id="ARBA00063472"/>
    </source>
</evidence>
<feature type="domain" description="ARID" evidence="17">
    <location>
        <begin position="430"/>
        <end position="522"/>
    </location>
</feature>
<keyword evidence="9" id="KW-0539">Nucleus</keyword>
<dbReference type="InterPro" id="IPR051232">
    <property type="entry name" value="ARID/SWI1_ChromRemod"/>
</dbReference>
<dbReference type="GO" id="GO:0007283">
    <property type="term" value="P:spermatogenesis"/>
    <property type="evidence" value="ECO:0007669"/>
    <property type="project" value="Ensembl"/>
</dbReference>
<dbReference type="SMART" id="SM00501">
    <property type="entry name" value="BRIGHT"/>
    <property type="match status" value="1"/>
</dbReference>
<dbReference type="CDD" id="cd20460">
    <property type="entry name" value="Tudor_ARID4B_rpt1"/>
    <property type="match status" value="1"/>
</dbReference>
<dbReference type="Ensembl" id="ENSNNAT00000004639.1">
    <property type="protein sequence ID" value="ENSNNAP00000004434.1"/>
    <property type="gene ID" value="ENSNNAG00000002974.1"/>
</dbReference>
<dbReference type="GO" id="GO:0005829">
    <property type="term" value="C:cytosol"/>
    <property type="evidence" value="ECO:0007669"/>
    <property type="project" value="Ensembl"/>
</dbReference>
<keyword evidence="19" id="KW-1185">Reference proteome</keyword>
<dbReference type="Proteomes" id="UP000694559">
    <property type="component" value="Unplaced"/>
</dbReference>
<dbReference type="PROSITE" id="PS51011">
    <property type="entry name" value="ARID"/>
    <property type="match status" value="1"/>
</dbReference>